<evidence type="ECO:0000313" key="2">
    <source>
        <dbReference type="Proteomes" id="UP001063350"/>
    </source>
</evidence>
<evidence type="ECO:0000313" key="1">
    <source>
        <dbReference type="EMBL" id="BCO10640.1"/>
    </source>
</evidence>
<organism evidence="1 2">
    <name type="scientific">Desulfolithobacter dissulfuricans</name>
    <dbReference type="NCBI Taxonomy" id="2795293"/>
    <lineage>
        <taxon>Bacteria</taxon>
        <taxon>Pseudomonadati</taxon>
        <taxon>Thermodesulfobacteriota</taxon>
        <taxon>Desulfobulbia</taxon>
        <taxon>Desulfobulbales</taxon>
        <taxon>Desulfobulbaceae</taxon>
        <taxon>Desulfolithobacter</taxon>
    </lineage>
</organism>
<sequence>MEMVLLKKIKQFRQKLFRFSKLAKREGGNKNNSRPYSQLAIAVYRGKGLPFYCLEQAPLQPFTHEMNIGKNQCPAGDPEGTCLSHLRKGIDTLFRTKKYSFKPFRFIFSQVDLLVWTICPISLRVNLPGYE</sequence>
<proteinExistence type="predicted"/>
<dbReference type="KEGG" id="ddu:GF1_30160"/>
<dbReference type="Proteomes" id="UP001063350">
    <property type="component" value="Chromosome"/>
</dbReference>
<accession>A0A915UBF2</accession>
<name>A0A915UBF2_9BACT</name>
<gene>
    <name evidence="1" type="ORF">GF1_30160</name>
</gene>
<dbReference type="AlphaFoldDB" id="A0A915UBF2"/>
<keyword evidence="2" id="KW-1185">Reference proteome</keyword>
<dbReference type="EMBL" id="AP024233">
    <property type="protein sequence ID" value="BCO10640.1"/>
    <property type="molecule type" value="Genomic_DNA"/>
</dbReference>
<protein>
    <submittedName>
        <fullName evidence="1">Uncharacterized protein</fullName>
    </submittedName>
</protein>
<reference evidence="1" key="1">
    <citation type="submission" date="2020-12" db="EMBL/GenBank/DDBJ databases">
        <title>Desulfobium dissulfuricans gen. nov., sp. nov., a novel mesophilic, sulfate-reducing bacterium isolated from a deep-sea hydrothermal vent.</title>
        <authorList>
            <person name="Hashimoto Y."/>
            <person name="Tame A."/>
            <person name="Sawayama S."/>
            <person name="Miyazaki J."/>
            <person name="Takai K."/>
            <person name="Nakagawa S."/>
        </authorList>
    </citation>
    <scope>NUCLEOTIDE SEQUENCE</scope>
    <source>
        <strain evidence="1">GF1</strain>
    </source>
</reference>